<name>A0A1H9J3D5_9GAMM</name>
<proteinExistence type="predicted"/>
<dbReference type="Gene3D" id="3.10.450.50">
    <property type="match status" value="1"/>
</dbReference>
<evidence type="ECO:0000313" key="2">
    <source>
        <dbReference type="EMBL" id="SEQ81390.1"/>
    </source>
</evidence>
<dbReference type="STRING" id="489703.SAMN04488038_1117"/>
<dbReference type="RefSeq" id="WP_093287374.1">
    <property type="nucleotide sequence ID" value="NZ_FOFS01000011.1"/>
</dbReference>
<dbReference type="OrthoDB" id="4571298at2"/>
<evidence type="ECO:0000259" key="1">
    <source>
        <dbReference type="Pfam" id="PF13577"/>
    </source>
</evidence>
<feature type="domain" description="SnoaL-like" evidence="1">
    <location>
        <begin position="5"/>
        <end position="128"/>
    </location>
</feature>
<protein>
    <submittedName>
        <fullName evidence="2">SnoaL-like domain-containing protein</fullName>
    </submittedName>
</protein>
<dbReference type="SUPFAM" id="SSF54427">
    <property type="entry name" value="NTF2-like"/>
    <property type="match status" value="1"/>
</dbReference>
<dbReference type="Pfam" id="PF13577">
    <property type="entry name" value="SnoaL_4"/>
    <property type="match status" value="1"/>
</dbReference>
<sequence length="161" mass="18769">MALPLEDLELIRRLKYRYCRCIDTANLAELRELFTEDASVCYVGGSYRFEAKGRDEILGALEYAFHADAIAVHHVNHPEIDFVSDHEATGVWYLKDWFCDLKHKIITDGAALYRDRYVKRENRWLIQHAAYERVYEIVTPFTEPPNITAHYLAKHGKKLPG</sequence>
<gene>
    <name evidence="2" type="ORF">SAMN04488038_1117</name>
</gene>
<evidence type="ECO:0000313" key="3">
    <source>
        <dbReference type="Proteomes" id="UP000199233"/>
    </source>
</evidence>
<dbReference type="CDD" id="cd00531">
    <property type="entry name" value="NTF2_like"/>
    <property type="match status" value="1"/>
</dbReference>
<dbReference type="EMBL" id="FOFS01000011">
    <property type="protein sequence ID" value="SEQ81390.1"/>
    <property type="molecule type" value="Genomic_DNA"/>
</dbReference>
<dbReference type="Proteomes" id="UP000199233">
    <property type="component" value="Unassembled WGS sequence"/>
</dbReference>
<keyword evidence="3" id="KW-1185">Reference proteome</keyword>
<accession>A0A1H9J3D5</accession>
<dbReference type="InterPro" id="IPR037401">
    <property type="entry name" value="SnoaL-like"/>
</dbReference>
<organism evidence="2 3">
    <name type="scientific">Solimonas aquatica</name>
    <dbReference type="NCBI Taxonomy" id="489703"/>
    <lineage>
        <taxon>Bacteria</taxon>
        <taxon>Pseudomonadati</taxon>
        <taxon>Pseudomonadota</taxon>
        <taxon>Gammaproteobacteria</taxon>
        <taxon>Nevskiales</taxon>
        <taxon>Nevskiaceae</taxon>
        <taxon>Solimonas</taxon>
    </lineage>
</organism>
<reference evidence="2 3" key="1">
    <citation type="submission" date="2016-10" db="EMBL/GenBank/DDBJ databases">
        <authorList>
            <person name="de Groot N.N."/>
        </authorList>
    </citation>
    <scope>NUCLEOTIDE SEQUENCE [LARGE SCALE GENOMIC DNA]</scope>
    <source>
        <strain evidence="2 3">DSM 25927</strain>
    </source>
</reference>
<dbReference type="AlphaFoldDB" id="A0A1H9J3D5"/>
<dbReference type="InterPro" id="IPR032710">
    <property type="entry name" value="NTF2-like_dom_sf"/>
</dbReference>